<dbReference type="OrthoDB" id="1448832at2"/>
<keyword evidence="2" id="KW-1185">Reference proteome</keyword>
<name>A0A1K1RT75_9FLAO</name>
<organism evidence="1 2">
    <name type="scientific">Sinomicrobium oceani</name>
    <dbReference type="NCBI Taxonomy" id="1150368"/>
    <lineage>
        <taxon>Bacteria</taxon>
        <taxon>Pseudomonadati</taxon>
        <taxon>Bacteroidota</taxon>
        <taxon>Flavobacteriia</taxon>
        <taxon>Flavobacteriales</taxon>
        <taxon>Flavobacteriaceae</taxon>
        <taxon>Sinomicrobium</taxon>
    </lineage>
</organism>
<dbReference type="AlphaFoldDB" id="A0A1K1RT75"/>
<evidence type="ECO:0000313" key="2">
    <source>
        <dbReference type="Proteomes" id="UP000182248"/>
    </source>
</evidence>
<reference evidence="1 2" key="1">
    <citation type="submission" date="2016-11" db="EMBL/GenBank/DDBJ databases">
        <authorList>
            <person name="Jaros S."/>
            <person name="Januszkiewicz K."/>
            <person name="Wedrychowicz H."/>
        </authorList>
    </citation>
    <scope>NUCLEOTIDE SEQUENCE [LARGE SCALE GENOMIC DNA]</scope>
    <source>
        <strain evidence="1 2">CGMCC 1.12145</strain>
    </source>
</reference>
<proteinExistence type="predicted"/>
<protein>
    <submittedName>
        <fullName evidence="1">Uncharacterized protein</fullName>
    </submittedName>
</protein>
<dbReference type="PROSITE" id="PS51257">
    <property type="entry name" value="PROKAR_LIPOPROTEIN"/>
    <property type="match status" value="1"/>
</dbReference>
<dbReference type="EMBL" id="FPJE01000034">
    <property type="protein sequence ID" value="SFW75082.1"/>
    <property type="molecule type" value="Genomic_DNA"/>
</dbReference>
<gene>
    <name evidence="1" type="ORF">SAMN02927921_03956</name>
</gene>
<dbReference type="STRING" id="1150368.SAMN02927921_03956"/>
<evidence type="ECO:0000313" key="1">
    <source>
        <dbReference type="EMBL" id="SFW75082.1"/>
    </source>
</evidence>
<accession>A0A1K1RT75</accession>
<dbReference type="RefSeq" id="WP_072319189.1">
    <property type="nucleotide sequence ID" value="NZ_FPJE01000034.1"/>
</dbReference>
<sequence length="181" mass="20569">MRFQGIYRVLLLWVCGFLVSCLNDVDFDQVNDFEMEPVVENSLVYLEYPVPVVMDSIPLGLMISDTTGIELFSNSFTVDNLKKAVLYFETLSTVGQPLSLEIQLMDDNFVVLQEVAMSLPPSDGQTEQVSAEELIYTEENVEQLTYVTHVAFSVDIPYISNRNENAYVKLKSKGTFYLHIE</sequence>
<dbReference type="Proteomes" id="UP000182248">
    <property type="component" value="Unassembled WGS sequence"/>
</dbReference>